<proteinExistence type="predicted"/>
<evidence type="ECO:0000256" key="2">
    <source>
        <dbReference type="ARBA" id="ARBA00022801"/>
    </source>
</evidence>
<dbReference type="InterPro" id="IPR015797">
    <property type="entry name" value="NUDIX_hydrolase-like_dom_sf"/>
</dbReference>
<evidence type="ECO:0000313" key="4">
    <source>
        <dbReference type="EMBL" id="OGM60292.1"/>
    </source>
</evidence>
<keyword evidence="2" id="KW-0378">Hydrolase</keyword>
<dbReference type="EMBL" id="MGHA01000018">
    <property type="protein sequence ID" value="OGM60292.1"/>
    <property type="molecule type" value="Genomic_DNA"/>
</dbReference>
<dbReference type="InterPro" id="IPR000086">
    <property type="entry name" value="NUDIX_hydrolase_dom"/>
</dbReference>
<dbReference type="SUPFAM" id="SSF55811">
    <property type="entry name" value="Nudix"/>
    <property type="match status" value="1"/>
</dbReference>
<comment type="cofactor">
    <cofactor evidence="1">
        <name>Mg(2+)</name>
        <dbReference type="ChEBI" id="CHEBI:18420"/>
    </cofactor>
</comment>
<feature type="domain" description="Nudix hydrolase" evidence="3">
    <location>
        <begin position="9"/>
        <end position="143"/>
    </location>
</feature>
<dbReference type="Proteomes" id="UP000177501">
    <property type="component" value="Unassembled WGS sequence"/>
</dbReference>
<reference evidence="4 5" key="1">
    <citation type="journal article" date="2016" name="Nat. Commun.">
        <title>Thousands of microbial genomes shed light on interconnected biogeochemical processes in an aquifer system.</title>
        <authorList>
            <person name="Anantharaman K."/>
            <person name="Brown C.T."/>
            <person name="Hug L.A."/>
            <person name="Sharon I."/>
            <person name="Castelle C.J."/>
            <person name="Probst A.J."/>
            <person name="Thomas B.C."/>
            <person name="Singh A."/>
            <person name="Wilkins M.J."/>
            <person name="Karaoz U."/>
            <person name="Brodie E.L."/>
            <person name="Williams K.H."/>
            <person name="Hubbard S.S."/>
            <person name="Banfield J.F."/>
        </authorList>
    </citation>
    <scope>NUCLEOTIDE SEQUENCE [LARGE SCALE GENOMIC DNA]</scope>
</reference>
<dbReference type="PROSITE" id="PS51462">
    <property type="entry name" value="NUDIX"/>
    <property type="match status" value="1"/>
</dbReference>
<evidence type="ECO:0000256" key="1">
    <source>
        <dbReference type="ARBA" id="ARBA00001946"/>
    </source>
</evidence>
<gene>
    <name evidence="4" type="ORF">A2955_03400</name>
</gene>
<protein>
    <submittedName>
        <fullName evidence="4">DNA mismatch repair protein MutT</fullName>
    </submittedName>
</protein>
<dbReference type="GO" id="GO:0016787">
    <property type="term" value="F:hydrolase activity"/>
    <property type="evidence" value="ECO:0007669"/>
    <property type="project" value="UniProtKB-KW"/>
</dbReference>
<dbReference type="CDD" id="cd04683">
    <property type="entry name" value="NUDIX_Hydrolase"/>
    <property type="match status" value="1"/>
</dbReference>
<dbReference type="Pfam" id="PF00293">
    <property type="entry name" value="NUDIX"/>
    <property type="match status" value="1"/>
</dbReference>
<dbReference type="PANTHER" id="PTHR43046">
    <property type="entry name" value="GDP-MANNOSE MANNOSYL HYDROLASE"/>
    <property type="match status" value="1"/>
</dbReference>
<dbReference type="PANTHER" id="PTHR43046:SF16">
    <property type="entry name" value="ADP-RIBOSE PYROPHOSPHATASE YJHB-RELATED"/>
    <property type="match status" value="1"/>
</dbReference>
<dbReference type="STRING" id="1802514.A2955_03400"/>
<dbReference type="AlphaFoldDB" id="A0A1F8B8D6"/>
<accession>A0A1F8B8D6</accession>
<organism evidence="4 5">
    <name type="scientific">Candidatus Woesebacteria bacterium RIFCSPLOWO2_01_FULL_37_19</name>
    <dbReference type="NCBI Taxonomy" id="1802514"/>
    <lineage>
        <taxon>Bacteria</taxon>
        <taxon>Candidatus Woeseibacteriota</taxon>
    </lineage>
</organism>
<sequence length="151" mass="17145">MTTSTKRDRFKLSLSIFLFLIKGRKIVVLKRGNTGWLDGFYSVPAGALDGNETLSEAVCREAKEEVAVSVNPKDVKLVHTMHCLTEGSEWIGAFFVTKKWKGKPKLNEPEKHEEVKWNSIDSLPEDMIPYVKQALESYSNGIAYSEYGWKE</sequence>
<evidence type="ECO:0000313" key="5">
    <source>
        <dbReference type="Proteomes" id="UP000177501"/>
    </source>
</evidence>
<dbReference type="Gene3D" id="3.90.79.10">
    <property type="entry name" value="Nucleoside Triphosphate Pyrophosphohydrolase"/>
    <property type="match status" value="1"/>
</dbReference>
<evidence type="ECO:0000259" key="3">
    <source>
        <dbReference type="PROSITE" id="PS51462"/>
    </source>
</evidence>
<comment type="caution">
    <text evidence="4">The sequence shown here is derived from an EMBL/GenBank/DDBJ whole genome shotgun (WGS) entry which is preliminary data.</text>
</comment>
<name>A0A1F8B8D6_9BACT</name>